<dbReference type="PANTHER" id="PTHR23127:SF0">
    <property type="entry name" value="H_ACA RIBONUCLEOPROTEIN COMPLEX SUBUNIT DKC1"/>
    <property type="match status" value="1"/>
</dbReference>
<dbReference type="InterPro" id="IPR015947">
    <property type="entry name" value="PUA-like_sf"/>
</dbReference>
<dbReference type="OrthoDB" id="10250002at2759"/>
<evidence type="ECO:0000256" key="1">
    <source>
        <dbReference type="ARBA" id="ARBA00001166"/>
    </source>
</evidence>
<name>A0A9N9BEZ3_9GLOM</name>
<evidence type="ECO:0000256" key="2">
    <source>
        <dbReference type="ARBA" id="ARBA00001832"/>
    </source>
</evidence>
<dbReference type="InterPro" id="IPR020103">
    <property type="entry name" value="PsdUridine_synth_cat_dom_sf"/>
</dbReference>
<evidence type="ECO:0000256" key="8">
    <source>
        <dbReference type="SAM" id="MobiDB-lite"/>
    </source>
</evidence>
<dbReference type="GO" id="GO:0031429">
    <property type="term" value="C:box H/ACA snoRNP complex"/>
    <property type="evidence" value="ECO:0007669"/>
    <property type="project" value="TreeGrafter"/>
</dbReference>
<dbReference type="NCBIfam" id="NF003280">
    <property type="entry name" value="PRK04270.1"/>
    <property type="match status" value="1"/>
</dbReference>
<comment type="catalytic activity">
    <reaction evidence="2">
        <text>uridine in snRNA = pseudouridine in snRNA</text>
        <dbReference type="Rhea" id="RHEA:51124"/>
        <dbReference type="Rhea" id="RHEA-COMP:12891"/>
        <dbReference type="Rhea" id="RHEA-COMP:12892"/>
        <dbReference type="ChEBI" id="CHEBI:65314"/>
        <dbReference type="ChEBI" id="CHEBI:65315"/>
    </reaction>
</comment>
<keyword evidence="6" id="KW-0413">Isomerase</keyword>
<dbReference type="GO" id="GO:0031118">
    <property type="term" value="P:rRNA pseudouridine synthesis"/>
    <property type="evidence" value="ECO:0007669"/>
    <property type="project" value="TreeGrafter"/>
</dbReference>
<dbReference type="EMBL" id="CAJVPL010001253">
    <property type="protein sequence ID" value="CAG8561469.1"/>
    <property type="molecule type" value="Genomic_DNA"/>
</dbReference>
<dbReference type="GO" id="GO:1990481">
    <property type="term" value="P:mRNA pseudouridine synthesis"/>
    <property type="evidence" value="ECO:0007669"/>
    <property type="project" value="TreeGrafter"/>
</dbReference>
<proteinExistence type="inferred from homology"/>
<feature type="compositionally biased region" description="Low complexity" evidence="8">
    <location>
        <begin position="403"/>
        <end position="420"/>
    </location>
</feature>
<keyword evidence="12" id="KW-1185">Reference proteome</keyword>
<dbReference type="CDD" id="cd21148">
    <property type="entry name" value="PUA_Cbf5"/>
    <property type="match status" value="1"/>
</dbReference>
<evidence type="ECO:0000256" key="3">
    <source>
        <dbReference type="ARBA" id="ARBA00001896"/>
    </source>
</evidence>
<feature type="compositionally biased region" description="Basic and acidic residues" evidence="8">
    <location>
        <begin position="516"/>
        <end position="531"/>
    </location>
</feature>
<dbReference type="CDD" id="cd02572">
    <property type="entry name" value="PseudoU_synth_hDyskerin"/>
    <property type="match status" value="1"/>
</dbReference>
<dbReference type="InterPro" id="IPR036974">
    <property type="entry name" value="PUA_sf"/>
</dbReference>
<evidence type="ECO:0000259" key="9">
    <source>
        <dbReference type="SMART" id="SM00359"/>
    </source>
</evidence>
<comment type="caution">
    <text evidence="11">The sequence shown here is derived from an EMBL/GenBank/DDBJ whole genome shotgun (WGS) entry which is preliminary data.</text>
</comment>
<evidence type="ECO:0000256" key="7">
    <source>
        <dbReference type="ARBA" id="ARBA00072225"/>
    </source>
</evidence>
<dbReference type="NCBIfam" id="TIGR00451">
    <property type="entry name" value="unchar_dom_2"/>
    <property type="match status" value="1"/>
</dbReference>
<gene>
    <name evidence="11" type="ORF">AGERDE_LOCUS7172</name>
</gene>
<feature type="domain" description="Dyskerin-like" evidence="10">
    <location>
        <begin position="17"/>
        <end position="84"/>
    </location>
</feature>
<evidence type="ECO:0000256" key="5">
    <source>
        <dbReference type="ARBA" id="ARBA00019272"/>
    </source>
</evidence>
<dbReference type="Proteomes" id="UP000789831">
    <property type="component" value="Unassembled WGS sequence"/>
</dbReference>
<sequence length="531" mass="60172">METEYVIKPEKKTPQIDTSKWPLLLKNYDQLNVRTGHYTPIPMGCSPLKHNTYRCYDYTHNTKKNRYGVINLDKPANPSSHEVVAWVRRILRVEKTGHSGTLDPKVTGCLIVCIDRATRLVKSQQSAGKEYVCVVRLHKSIESGLKLVKALETLTGALFQRPPLISAVKRQLRIRTIHEAKLIEYDEDRHLGVFWVSCEAGTYIRTLCVHLGLLLGVGGHMQELRRVRSGAMSENDNMVTMHDVLDAQWMYDNTRDDSYLRRVILPLETLLTSYKRLVVKDSAVNAICYGAKFMIPGLLRYESNIEVNEEVVLMTTKGEAIALAIAMMTTAVMATVDHGVVAKVKRVIMERDTYPKRWGLGPKAKQKKSLVKSGKLDKYGRVTEATPEDWKSSYVDYSGNNIQQQPQSQQPQATPESTSTILMQEIKNEPYMKIEPPPATSSTTPKKRKTPPESTEPQEDTAEESSKSPKKKLKKRVKKEEEEKQDATSMIAVTPITTKTADEEAAEKKARKKAKKEKEKEEKSEITQEKI</sequence>
<dbReference type="InterPro" id="IPR002478">
    <property type="entry name" value="PUA"/>
</dbReference>
<feature type="compositionally biased region" description="Basic residues" evidence="8">
    <location>
        <begin position="468"/>
        <end position="477"/>
    </location>
</feature>
<organism evidence="11 12">
    <name type="scientific">Ambispora gerdemannii</name>
    <dbReference type="NCBI Taxonomy" id="144530"/>
    <lineage>
        <taxon>Eukaryota</taxon>
        <taxon>Fungi</taxon>
        <taxon>Fungi incertae sedis</taxon>
        <taxon>Mucoromycota</taxon>
        <taxon>Glomeromycotina</taxon>
        <taxon>Glomeromycetes</taxon>
        <taxon>Archaeosporales</taxon>
        <taxon>Ambisporaceae</taxon>
        <taxon>Ambispora</taxon>
    </lineage>
</organism>
<dbReference type="GO" id="GO:0003723">
    <property type="term" value="F:RNA binding"/>
    <property type="evidence" value="ECO:0007669"/>
    <property type="project" value="InterPro"/>
</dbReference>
<dbReference type="SMART" id="SM01136">
    <property type="entry name" value="DKCLD"/>
    <property type="match status" value="1"/>
</dbReference>
<dbReference type="Gene3D" id="2.30.130.10">
    <property type="entry name" value="PUA domain"/>
    <property type="match status" value="1"/>
</dbReference>
<dbReference type="Pfam" id="PF01509">
    <property type="entry name" value="TruB_N"/>
    <property type="match status" value="1"/>
</dbReference>
<accession>A0A9N9BEZ3</accession>
<reference evidence="11" key="1">
    <citation type="submission" date="2021-06" db="EMBL/GenBank/DDBJ databases">
        <authorList>
            <person name="Kallberg Y."/>
            <person name="Tangrot J."/>
            <person name="Rosling A."/>
        </authorList>
    </citation>
    <scope>NUCLEOTIDE SEQUENCE</scope>
    <source>
        <strain evidence="11">MT106</strain>
    </source>
</reference>
<dbReference type="PROSITE" id="PS50890">
    <property type="entry name" value="PUA"/>
    <property type="match status" value="1"/>
</dbReference>
<comment type="similarity">
    <text evidence="4">Belongs to the pseudouridine synthase TruB family.</text>
</comment>
<dbReference type="Pfam" id="PF16198">
    <property type="entry name" value="TruB_C_2"/>
    <property type="match status" value="1"/>
</dbReference>
<dbReference type="GO" id="GO:0031120">
    <property type="term" value="P:snRNA pseudouridine synthesis"/>
    <property type="evidence" value="ECO:0007669"/>
    <property type="project" value="TreeGrafter"/>
</dbReference>
<feature type="domain" description="PUA" evidence="9">
    <location>
        <begin position="275"/>
        <end position="349"/>
    </location>
</feature>
<dbReference type="Gene3D" id="3.30.2350.10">
    <property type="entry name" value="Pseudouridine synthase"/>
    <property type="match status" value="1"/>
</dbReference>
<evidence type="ECO:0000256" key="6">
    <source>
        <dbReference type="ARBA" id="ARBA00023235"/>
    </source>
</evidence>
<dbReference type="SUPFAM" id="SSF55120">
    <property type="entry name" value="Pseudouridine synthase"/>
    <property type="match status" value="1"/>
</dbReference>
<evidence type="ECO:0000313" key="12">
    <source>
        <dbReference type="Proteomes" id="UP000789831"/>
    </source>
</evidence>
<dbReference type="NCBIfam" id="TIGR00425">
    <property type="entry name" value="CBF5"/>
    <property type="match status" value="1"/>
</dbReference>
<dbReference type="PANTHER" id="PTHR23127">
    <property type="entry name" value="CENTROMERE/MICROTUBULE BINDING PROTEIN CBF5"/>
    <property type="match status" value="1"/>
</dbReference>
<protein>
    <recommendedName>
        <fullName evidence="5">H/ACA ribonucleoprotein complex subunit CBF5</fullName>
    </recommendedName>
    <alternativeName>
        <fullName evidence="7">H/ACA ribonucleoprotein complex subunit cbf5</fullName>
    </alternativeName>
</protein>
<evidence type="ECO:0000259" key="10">
    <source>
        <dbReference type="SMART" id="SM01136"/>
    </source>
</evidence>
<dbReference type="GO" id="GO:0000495">
    <property type="term" value="P:box H/ACA sno(s)RNA 3'-end processing"/>
    <property type="evidence" value="ECO:0007669"/>
    <property type="project" value="TreeGrafter"/>
</dbReference>
<dbReference type="InterPro" id="IPR032819">
    <property type="entry name" value="TruB_C"/>
</dbReference>
<evidence type="ECO:0000256" key="4">
    <source>
        <dbReference type="ARBA" id="ARBA00008999"/>
    </source>
</evidence>
<dbReference type="InterPro" id="IPR004521">
    <property type="entry name" value="Uncharacterised_CHP00451"/>
</dbReference>
<dbReference type="SUPFAM" id="SSF88697">
    <property type="entry name" value="PUA domain-like"/>
    <property type="match status" value="1"/>
</dbReference>
<dbReference type="AlphaFoldDB" id="A0A9N9BEZ3"/>
<dbReference type="InterPro" id="IPR012960">
    <property type="entry name" value="Dyskerin-like"/>
</dbReference>
<evidence type="ECO:0000313" key="11">
    <source>
        <dbReference type="EMBL" id="CAG8561469.1"/>
    </source>
</evidence>
<comment type="catalytic activity">
    <reaction evidence="3">
        <text>uridine in 5S rRNA = pseudouridine in 5S rRNA</text>
        <dbReference type="Rhea" id="RHEA:47036"/>
        <dbReference type="Rhea" id="RHEA-COMP:11730"/>
        <dbReference type="Rhea" id="RHEA-COMP:11731"/>
        <dbReference type="ChEBI" id="CHEBI:65314"/>
        <dbReference type="ChEBI" id="CHEBI:65315"/>
    </reaction>
</comment>
<dbReference type="GO" id="GO:0009982">
    <property type="term" value="F:pseudouridine synthase activity"/>
    <property type="evidence" value="ECO:0007669"/>
    <property type="project" value="InterPro"/>
</dbReference>
<dbReference type="InterPro" id="IPR002501">
    <property type="entry name" value="PsdUridine_synth_N"/>
</dbReference>
<comment type="catalytic activity">
    <reaction evidence="1">
        <text>a uridine in mRNA = a pseudouridine in mRNA</text>
        <dbReference type="Rhea" id="RHEA:56644"/>
        <dbReference type="Rhea" id="RHEA-COMP:14658"/>
        <dbReference type="Rhea" id="RHEA-COMP:14659"/>
        <dbReference type="ChEBI" id="CHEBI:65314"/>
        <dbReference type="ChEBI" id="CHEBI:65315"/>
    </reaction>
</comment>
<dbReference type="Pfam" id="PF08068">
    <property type="entry name" value="DKCLD"/>
    <property type="match status" value="1"/>
</dbReference>
<dbReference type="SMART" id="SM00359">
    <property type="entry name" value="PUA"/>
    <property type="match status" value="1"/>
</dbReference>
<dbReference type="Pfam" id="PF01472">
    <property type="entry name" value="PUA"/>
    <property type="match status" value="1"/>
</dbReference>
<dbReference type="FunFam" id="3.30.2350.10:FF:000001">
    <property type="entry name" value="H/ACA ribonucleoprotein complex subunit CBF5"/>
    <property type="match status" value="1"/>
</dbReference>
<dbReference type="InterPro" id="IPR004802">
    <property type="entry name" value="tRNA_PsdUridine_synth_B_fam"/>
</dbReference>
<feature type="region of interest" description="Disordered" evidence="8">
    <location>
        <begin position="394"/>
        <end position="531"/>
    </location>
</feature>